<organism evidence="8">
    <name type="scientific">marine metagenome</name>
    <dbReference type="NCBI Taxonomy" id="408172"/>
    <lineage>
        <taxon>unclassified sequences</taxon>
        <taxon>metagenomes</taxon>
        <taxon>ecological metagenomes</taxon>
    </lineage>
</organism>
<dbReference type="InterPro" id="IPR006543">
    <property type="entry name" value="Histidinol-phos"/>
</dbReference>
<dbReference type="PIRSF" id="PIRSF004682">
    <property type="entry name" value="GmhB"/>
    <property type="match status" value="1"/>
</dbReference>
<evidence type="ECO:0000256" key="3">
    <source>
        <dbReference type="ARBA" id="ARBA00022490"/>
    </source>
</evidence>
<sequence>MNPDPGYINSIDDFSFFDFTISALKKMSDEGNRFCIVTNQSGVGRGLIDQAALDEIHGFIRVEFEKNDICLLDIYYCTDRPEEASERRKPGPGMFLEAEMDHDLNLVDCLMIGDSVADIEVGEMLGMDTMLVLTGRGKETLDYLPEYEQPTYLFEDLAKGAEKLCP</sequence>
<dbReference type="GO" id="GO:0005975">
    <property type="term" value="P:carbohydrate metabolic process"/>
    <property type="evidence" value="ECO:0007669"/>
    <property type="project" value="InterPro"/>
</dbReference>
<evidence type="ECO:0000313" key="8">
    <source>
        <dbReference type="EMBL" id="SVC58086.1"/>
    </source>
</evidence>
<dbReference type="GO" id="GO:0005737">
    <property type="term" value="C:cytoplasm"/>
    <property type="evidence" value="ECO:0007669"/>
    <property type="project" value="UniProtKB-SubCell"/>
</dbReference>
<evidence type="ECO:0000256" key="4">
    <source>
        <dbReference type="ARBA" id="ARBA00022723"/>
    </source>
</evidence>
<evidence type="ECO:0000256" key="5">
    <source>
        <dbReference type="ARBA" id="ARBA00022801"/>
    </source>
</evidence>
<gene>
    <name evidence="8" type="ORF">METZ01_LOCUS310940</name>
</gene>
<evidence type="ECO:0000256" key="1">
    <source>
        <dbReference type="ARBA" id="ARBA00004496"/>
    </source>
</evidence>
<dbReference type="Gene3D" id="3.40.50.1000">
    <property type="entry name" value="HAD superfamily/HAD-like"/>
    <property type="match status" value="1"/>
</dbReference>
<dbReference type="EMBL" id="UINC01099087">
    <property type="protein sequence ID" value="SVC58086.1"/>
    <property type="molecule type" value="Genomic_DNA"/>
</dbReference>
<dbReference type="InterPro" id="IPR006549">
    <property type="entry name" value="HAD-SF_hydro_IIIA"/>
</dbReference>
<keyword evidence="5" id="KW-0378">Hydrolase</keyword>
<dbReference type="InterPro" id="IPR036412">
    <property type="entry name" value="HAD-like_sf"/>
</dbReference>
<keyword evidence="4" id="KW-0479">Metal-binding</keyword>
<dbReference type="NCBIfam" id="TIGR01656">
    <property type="entry name" value="Histidinol-ppas"/>
    <property type="match status" value="1"/>
</dbReference>
<dbReference type="SUPFAM" id="SSF56784">
    <property type="entry name" value="HAD-like"/>
    <property type="match status" value="1"/>
</dbReference>
<proteinExistence type="inferred from homology"/>
<dbReference type="NCBIfam" id="TIGR01662">
    <property type="entry name" value="HAD-SF-IIIA"/>
    <property type="match status" value="1"/>
</dbReference>
<comment type="similarity">
    <text evidence="2">Belongs to the GmhB family.</text>
</comment>
<dbReference type="GO" id="GO:0016791">
    <property type="term" value="F:phosphatase activity"/>
    <property type="evidence" value="ECO:0007669"/>
    <property type="project" value="InterPro"/>
</dbReference>
<dbReference type="PANTHER" id="PTHR42891:SF1">
    <property type="entry name" value="D-GLYCERO-BETA-D-MANNO-HEPTOSE-1,7-BISPHOSPHATE 7-PHOSPHATASE"/>
    <property type="match status" value="1"/>
</dbReference>
<keyword evidence="3" id="KW-0963">Cytoplasm</keyword>
<dbReference type="InterPro" id="IPR023214">
    <property type="entry name" value="HAD_sf"/>
</dbReference>
<name>A0A382NAI3_9ZZZZ</name>
<dbReference type="InterPro" id="IPR004446">
    <property type="entry name" value="Heptose_bisP_phosphatase"/>
</dbReference>
<dbReference type="AlphaFoldDB" id="A0A382NAI3"/>
<evidence type="ECO:0000256" key="2">
    <source>
        <dbReference type="ARBA" id="ARBA00005628"/>
    </source>
</evidence>
<reference evidence="8" key="1">
    <citation type="submission" date="2018-05" db="EMBL/GenBank/DDBJ databases">
        <authorList>
            <person name="Lanie J.A."/>
            <person name="Ng W.-L."/>
            <person name="Kazmierczak K.M."/>
            <person name="Andrzejewski T.M."/>
            <person name="Davidsen T.M."/>
            <person name="Wayne K.J."/>
            <person name="Tettelin H."/>
            <person name="Glass J.I."/>
            <person name="Rusch D."/>
            <person name="Podicherti R."/>
            <person name="Tsui H.-C.T."/>
            <person name="Winkler M.E."/>
        </authorList>
    </citation>
    <scope>NUCLEOTIDE SEQUENCE</scope>
</reference>
<evidence type="ECO:0000256" key="7">
    <source>
        <dbReference type="ARBA" id="ARBA00031828"/>
    </source>
</evidence>
<protein>
    <recommendedName>
        <fullName evidence="7">D,D-heptose 1,7-bisphosphate phosphatase</fullName>
    </recommendedName>
</protein>
<comment type="subcellular location">
    <subcellularLocation>
        <location evidence="1">Cytoplasm</location>
    </subcellularLocation>
</comment>
<keyword evidence="6" id="KW-0119">Carbohydrate metabolism</keyword>
<evidence type="ECO:0000256" key="6">
    <source>
        <dbReference type="ARBA" id="ARBA00023277"/>
    </source>
</evidence>
<dbReference type="Pfam" id="PF13242">
    <property type="entry name" value="Hydrolase_like"/>
    <property type="match status" value="1"/>
</dbReference>
<dbReference type="GO" id="GO:0046872">
    <property type="term" value="F:metal ion binding"/>
    <property type="evidence" value="ECO:0007669"/>
    <property type="project" value="UniProtKB-KW"/>
</dbReference>
<dbReference type="PANTHER" id="PTHR42891">
    <property type="entry name" value="D-GLYCERO-BETA-D-MANNO-HEPTOSE-1,7-BISPHOSPHATE 7-PHOSPHATASE"/>
    <property type="match status" value="1"/>
</dbReference>
<accession>A0A382NAI3</accession>